<feature type="domain" description="RNase H type-1" evidence="1">
    <location>
        <begin position="17"/>
        <end position="123"/>
    </location>
</feature>
<comment type="caution">
    <text evidence="2">The sequence shown here is derived from an EMBL/GenBank/DDBJ whole genome shotgun (WGS) entry which is preliminary data.</text>
</comment>
<keyword evidence="3" id="KW-1185">Reference proteome</keyword>
<accession>A0ABR0P324</accession>
<dbReference type="InterPro" id="IPR012337">
    <property type="entry name" value="RNaseH-like_sf"/>
</dbReference>
<dbReference type="Gene3D" id="3.30.420.10">
    <property type="entry name" value="Ribonuclease H-like superfamily/Ribonuclease H"/>
    <property type="match status" value="1"/>
</dbReference>
<dbReference type="Proteomes" id="UP001358586">
    <property type="component" value="Chromosome 8"/>
</dbReference>
<organism evidence="2 3">
    <name type="scientific">Gossypium arboreum</name>
    <name type="common">Tree cotton</name>
    <name type="synonym">Gossypium nanking</name>
    <dbReference type="NCBI Taxonomy" id="29729"/>
    <lineage>
        <taxon>Eukaryota</taxon>
        <taxon>Viridiplantae</taxon>
        <taxon>Streptophyta</taxon>
        <taxon>Embryophyta</taxon>
        <taxon>Tracheophyta</taxon>
        <taxon>Spermatophyta</taxon>
        <taxon>Magnoliopsida</taxon>
        <taxon>eudicotyledons</taxon>
        <taxon>Gunneridae</taxon>
        <taxon>Pentapetalae</taxon>
        <taxon>rosids</taxon>
        <taxon>malvids</taxon>
        <taxon>Malvales</taxon>
        <taxon>Malvaceae</taxon>
        <taxon>Malvoideae</taxon>
        <taxon>Gossypium</taxon>
    </lineage>
</organism>
<dbReference type="InterPro" id="IPR036397">
    <property type="entry name" value="RNaseH_sf"/>
</dbReference>
<dbReference type="InterPro" id="IPR002156">
    <property type="entry name" value="RNaseH_domain"/>
</dbReference>
<evidence type="ECO:0000313" key="3">
    <source>
        <dbReference type="Proteomes" id="UP001358586"/>
    </source>
</evidence>
<sequence>MNFSLVQGVLNGCICYGAIAREADGFVLAGCYGFANKAIDAVWAKLEALTLGLKLASNLKLSKPIMESDNATLINTIKNREKDVTIFGCCMKQECRPIRNFEAIHFNWIDRNSNEVADLLCKIAINNRCDLMFNLDYFLKIDDIIIRDEMK</sequence>
<dbReference type="Pfam" id="PF13456">
    <property type="entry name" value="RVT_3"/>
    <property type="match status" value="1"/>
</dbReference>
<dbReference type="PANTHER" id="PTHR47723:SF19">
    <property type="entry name" value="POLYNUCLEOTIDYL TRANSFERASE, RIBONUCLEASE H-LIKE SUPERFAMILY PROTEIN"/>
    <property type="match status" value="1"/>
</dbReference>
<dbReference type="InterPro" id="IPR044730">
    <property type="entry name" value="RNase_H-like_dom_plant"/>
</dbReference>
<protein>
    <recommendedName>
        <fullName evidence="1">RNase H type-1 domain-containing protein</fullName>
    </recommendedName>
</protein>
<evidence type="ECO:0000313" key="2">
    <source>
        <dbReference type="EMBL" id="KAK5812545.1"/>
    </source>
</evidence>
<proteinExistence type="predicted"/>
<reference evidence="2 3" key="1">
    <citation type="submission" date="2023-03" db="EMBL/GenBank/DDBJ databases">
        <title>WGS of Gossypium arboreum.</title>
        <authorList>
            <person name="Yu D."/>
        </authorList>
    </citation>
    <scope>NUCLEOTIDE SEQUENCE [LARGE SCALE GENOMIC DNA]</scope>
    <source>
        <tissue evidence="2">Leaf</tissue>
    </source>
</reference>
<dbReference type="SUPFAM" id="SSF53098">
    <property type="entry name" value="Ribonuclease H-like"/>
    <property type="match status" value="1"/>
</dbReference>
<gene>
    <name evidence="2" type="ORF">PVK06_027980</name>
</gene>
<dbReference type="PANTHER" id="PTHR47723">
    <property type="entry name" value="OS05G0353850 PROTEIN"/>
    <property type="match status" value="1"/>
</dbReference>
<name>A0ABR0P324_GOSAR</name>
<dbReference type="InterPro" id="IPR053151">
    <property type="entry name" value="RNase_H-like"/>
</dbReference>
<evidence type="ECO:0000259" key="1">
    <source>
        <dbReference type="Pfam" id="PF13456"/>
    </source>
</evidence>
<dbReference type="CDD" id="cd06222">
    <property type="entry name" value="RNase_H_like"/>
    <property type="match status" value="1"/>
</dbReference>
<dbReference type="EMBL" id="JARKNE010000008">
    <property type="protein sequence ID" value="KAK5812545.1"/>
    <property type="molecule type" value="Genomic_DNA"/>
</dbReference>